<protein>
    <submittedName>
        <fullName evidence="2">Uncharacterized protein</fullName>
    </submittedName>
</protein>
<dbReference type="Proteomes" id="UP001151760">
    <property type="component" value="Unassembled WGS sequence"/>
</dbReference>
<feature type="compositionally biased region" description="Basic and acidic residues" evidence="1">
    <location>
        <begin position="67"/>
        <end position="93"/>
    </location>
</feature>
<feature type="region of interest" description="Disordered" evidence="1">
    <location>
        <begin position="38"/>
        <end position="136"/>
    </location>
</feature>
<evidence type="ECO:0000256" key="1">
    <source>
        <dbReference type="SAM" id="MobiDB-lite"/>
    </source>
</evidence>
<feature type="compositionally biased region" description="Basic and acidic residues" evidence="1">
    <location>
        <begin position="102"/>
        <end position="119"/>
    </location>
</feature>
<evidence type="ECO:0000313" key="2">
    <source>
        <dbReference type="EMBL" id="GJT97582.1"/>
    </source>
</evidence>
<keyword evidence="3" id="KW-1185">Reference proteome</keyword>
<organism evidence="2 3">
    <name type="scientific">Tanacetum coccineum</name>
    <dbReference type="NCBI Taxonomy" id="301880"/>
    <lineage>
        <taxon>Eukaryota</taxon>
        <taxon>Viridiplantae</taxon>
        <taxon>Streptophyta</taxon>
        <taxon>Embryophyta</taxon>
        <taxon>Tracheophyta</taxon>
        <taxon>Spermatophyta</taxon>
        <taxon>Magnoliopsida</taxon>
        <taxon>eudicotyledons</taxon>
        <taxon>Gunneridae</taxon>
        <taxon>Pentapetalae</taxon>
        <taxon>asterids</taxon>
        <taxon>campanulids</taxon>
        <taxon>Asterales</taxon>
        <taxon>Asteraceae</taxon>
        <taxon>Asteroideae</taxon>
        <taxon>Anthemideae</taxon>
        <taxon>Anthemidinae</taxon>
        <taxon>Tanacetum</taxon>
    </lineage>
</organism>
<dbReference type="EMBL" id="BQNB010020593">
    <property type="protein sequence ID" value="GJT97582.1"/>
    <property type="molecule type" value="Genomic_DNA"/>
</dbReference>
<sequence length="374" mass="44005">MERNKSYDIADHKRELYDALVKSYQINKDLFDSYSEVFSLKRNRDDKDKDRDPSTRSDRGTKRRKSSKDAESSRDSRSKDKKSSSTSKDDSQSQHESSGKFAHAEEPNHTEVTKADWFKKPKRPPTPDPDWNKRQQVEFRPPQIWISQVARAEEPPTSFDELNDTSFDFSAFVMNRLKILNMTQEILVGPAFNLLKGTCKSITELKYHLEECSKATTEQLDRHNPENKPYPYDLKKPLPLIQDHQGRQIIPKDYFINKDLEYLKGGDLSRRYSTSVKKTKAATYELKWIEDLVLELWSPVQLKYDQHAYLGTLHWGPKRQSFYGYASNLTSSKDVYSKRRIIALTRLKIMKKYDYDHLEEIEVCQDDQKLYMFK</sequence>
<accession>A0ABQ5IE59</accession>
<reference evidence="2" key="1">
    <citation type="journal article" date="2022" name="Int. J. Mol. Sci.">
        <title>Draft Genome of Tanacetum Coccineum: Genomic Comparison of Closely Related Tanacetum-Family Plants.</title>
        <authorList>
            <person name="Yamashiro T."/>
            <person name="Shiraishi A."/>
            <person name="Nakayama K."/>
            <person name="Satake H."/>
        </authorList>
    </citation>
    <scope>NUCLEOTIDE SEQUENCE</scope>
</reference>
<comment type="caution">
    <text evidence="2">The sequence shown here is derived from an EMBL/GenBank/DDBJ whole genome shotgun (WGS) entry which is preliminary data.</text>
</comment>
<reference evidence="2" key="2">
    <citation type="submission" date="2022-01" db="EMBL/GenBank/DDBJ databases">
        <authorList>
            <person name="Yamashiro T."/>
            <person name="Shiraishi A."/>
            <person name="Satake H."/>
            <person name="Nakayama K."/>
        </authorList>
    </citation>
    <scope>NUCLEOTIDE SEQUENCE</scope>
</reference>
<feature type="compositionally biased region" description="Basic and acidic residues" evidence="1">
    <location>
        <begin position="42"/>
        <end position="60"/>
    </location>
</feature>
<name>A0ABQ5IE59_9ASTR</name>
<evidence type="ECO:0000313" key="3">
    <source>
        <dbReference type="Proteomes" id="UP001151760"/>
    </source>
</evidence>
<gene>
    <name evidence="2" type="ORF">Tco_1093100</name>
</gene>
<proteinExistence type="predicted"/>